<proteinExistence type="predicted"/>
<evidence type="ECO:0000313" key="1">
    <source>
        <dbReference type="EMBL" id="OAY26327.1"/>
    </source>
</evidence>
<dbReference type="EMBL" id="CM004402">
    <property type="protein sequence ID" value="OAY26327.1"/>
    <property type="molecule type" value="Genomic_DNA"/>
</dbReference>
<dbReference type="AlphaFoldDB" id="A0A2C9U8J2"/>
<gene>
    <name evidence="1" type="ORF">MANES_16G039000</name>
</gene>
<sequence length="115" mass="12989">MKKIKIVHAETTALQGKLSIGRQPLTELICIFVLVCSLPKEICPAILVLHYHSKGPGYSRIIQMDVRIWGDQVSSRRVYRRKMNCKCKGPNSANQPDHINNTDQLSLSIEAKSFL</sequence>
<name>A0A2C9U8J2_MANES</name>
<reference evidence="1" key="1">
    <citation type="submission" date="2016-02" db="EMBL/GenBank/DDBJ databases">
        <title>WGS assembly of Manihot esculenta.</title>
        <authorList>
            <person name="Bredeson J.V."/>
            <person name="Prochnik S.E."/>
            <person name="Lyons J.B."/>
            <person name="Schmutz J."/>
            <person name="Grimwood J."/>
            <person name="Vrebalov J."/>
            <person name="Bart R.S."/>
            <person name="Amuge T."/>
            <person name="Ferguson M.E."/>
            <person name="Green R."/>
            <person name="Putnam N."/>
            <person name="Stites J."/>
            <person name="Rounsley S."/>
            <person name="Rokhsar D.S."/>
        </authorList>
    </citation>
    <scope>NUCLEOTIDE SEQUENCE [LARGE SCALE GENOMIC DNA]</scope>
    <source>
        <tissue evidence="1">Leaf</tissue>
    </source>
</reference>
<accession>A0A2C9U8J2</accession>
<organism evidence="1">
    <name type="scientific">Manihot esculenta</name>
    <name type="common">Cassava</name>
    <name type="synonym">Jatropha manihot</name>
    <dbReference type="NCBI Taxonomy" id="3983"/>
    <lineage>
        <taxon>Eukaryota</taxon>
        <taxon>Viridiplantae</taxon>
        <taxon>Streptophyta</taxon>
        <taxon>Embryophyta</taxon>
        <taxon>Tracheophyta</taxon>
        <taxon>Spermatophyta</taxon>
        <taxon>Magnoliopsida</taxon>
        <taxon>eudicotyledons</taxon>
        <taxon>Gunneridae</taxon>
        <taxon>Pentapetalae</taxon>
        <taxon>rosids</taxon>
        <taxon>fabids</taxon>
        <taxon>Malpighiales</taxon>
        <taxon>Euphorbiaceae</taxon>
        <taxon>Crotonoideae</taxon>
        <taxon>Manihoteae</taxon>
        <taxon>Manihot</taxon>
    </lineage>
</organism>
<protein>
    <submittedName>
        <fullName evidence="1">Uncharacterized protein</fullName>
    </submittedName>
</protein>